<dbReference type="Pfam" id="PF03644">
    <property type="entry name" value="Glyco_hydro_85"/>
    <property type="match status" value="1"/>
</dbReference>
<dbReference type="SUPFAM" id="SSF51445">
    <property type="entry name" value="(Trans)glycosidases"/>
    <property type="match status" value="1"/>
</dbReference>
<dbReference type="InterPro" id="IPR005201">
    <property type="entry name" value="TIM_ENGase"/>
</dbReference>
<evidence type="ECO:0000259" key="1">
    <source>
        <dbReference type="Pfam" id="PF03644"/>
    </source>
</evidence>
<evidence type="ECO:0000313" key="2">
    <source>
        <dbReference type="EMBL" id="KAL1130623.1"/>
    </source>
</evidence>
<dbReference type="InterPro" id="IPR032979">
    <property type="entry name" value="ENGase"/>
</dbReference>
<dbReference type="AlphaFoldDB" id="A0ABD0YH56"/>
<keyword evidence="3" id="KW-1185">Reference proteome</keyword>
<dbReference type="Proteomes" id="UP001558652">
    <property type="component" value="Unassembled WGS sequence"/>
</dbReference>
<name>A0ABD0YH56_9HEMI</name>
<gene>
    <name evidence="2" type="ORF">AAG570_011865</name>
</gene>
<dbReference type="GO" id="GO:0033925">
    <property type="term" value="F:mannosyl-glycoprotein endo-beta-N-acetylglucosaminidase activity"/>
    <property type="evidence" value="ECO:0007669"/>
    <property type="project" value="UniProtKB-EC"/>
</dbReference>
<feature type="non-terminal residue" evidence="2">
    <location>
        <position position="1"/>
    </location>
</feature>
<dbReference type="GO" id="GO:0005829">
    <property type="term" value="C:cytosol"/>
    <property type="evidence" value="ECO:0007669"/>
    <property type="project" value="UniProtKB-SubCell"/>
</dbReference>
<sequence>CWPLKTLDAVLNWSLPSDNNDWGPLVRPLVGRGINTTRAGPQCQHLGGAPYETWQRNEVPKTLYCHDMKGGYLDDRFVNGSGQHDAFRFSRWSGIDTFVYFSHSLVTIPPLGWINAGHTHGVPVLGTIITEGAVGHDIWERLLSNEDSIEMFCNNLVLICVQYNFDGYLLNIENHIGQKEIFKLLSFVRLLKSMLNELKPGSTLLWYDSVILPTGQLQWQNKLNDRNKLFFDACDGIFLNYVWNDNDLIESKYNAGNRPFDVYVGIDVFGRGCLGNGGFNTCVAVEAARKLKLSVALFAPGWVHEKQSPDDPFIARELKFWRLISNYLYLSGPSTLPLSTSFCQGYGLAVYRDGLVISQKPWYNLSRQNYQPTDLTGYEGCDSPPVCLLHSIRDAFEGGGCLIVTSCSNQPQITRYVISVHNSVVLDGASNY</sequence>
<evidence type="ECO:0000313" key="3">
    <source>
        <dbReference type="Proteomes" id="UP001558652"/>
    </source>
</evidence>
<dbReference type="InterPro" id="IPR017853">
    <property type="entry name" value="GH"/>
</dbReference>
<dbReference type="PANTHER" id="PTHR13246">
    <property type="entry name" value="ENDO BETA N-ACETYLGLUCOSAMINIDASE"/>
    <property type="match status" value="1"/>
</dbReference>
<protein>
    <recommendedName>
        <fullName evidence="1">Cytosolic endo-beta-N-acetylglucosaminidase TIM barrel domain-containing protein</fullName>
    </recommendedName>
</protein>
<feature type="domain" description="Cytosolic endo-beta-N-acetylglucosaminidase TIM barrel" evidence="1">
    <location>
        <begin position="72"/>
        <end position="348"/>
    </location>
</feature>
<dbReference type="CDD" id="cd06547">
    <property type="entry name" value="GH85_ENGase"/>
    <property type="match status" value="1"/>
</dbReference>
<dbReference type="Gene3D" id="3.20.20.80">
    <property type="entry name" value="Glycosidases"/>
    <property type="match status" value="1"/>
</dbReference>
<reference evidence="2 3" key="1">
    <citation type="submission" date="2024-07" db="EMBL/GenBank/DDBJ databases">
        <title>Chromosome-level genome assembly of the water stick insect Ranatra chinensis (Heteroptera: Nepidae).</title>
        <authorList>
            <person name="Liu X."/>
        </authorList>
    </citation>
    <scope>NUCLEOTIDE SEQUENCE [LARGE SCALE GENOMIC DNA]</scope>
    <source>
        <strain evidence="2">Cailab_2021Rc</strain>
        <tissue evidence="2">Muscle</tissue>
    </source>
</reference>
<accession>A0ABD0YH56</accession>
<organism evidence="2 3">
    <name type="scientific">Ranatra chinensis</name>
    <dbReference type="NCBI Taxonomy" id="642074"/>
    <lineage>
        <taxon>Eukaryota</taxon>
        <taxon>Metazoa</taxon>
        <taxon>Ecdysozoa</taxon>
        <taxon>Arthropoda</taxon>
        <taxon>Hexapoda</taxon>
        <taxon>Insecta</taxon>
        <taxon>Pterygota</taxon>
        <taxon>Neoptera</taxon>
        <taxon>Paraneoptera</taxon>
        <taxon>Hemiptera</taxon>
        <taxon>Heteroptera</taxon>
        <taxon>Panheteroptera</taxon>
        <taxon>Nepomorpha</taxon>
        <taxon>Nepidae</taxon>
        <taxon>Ranatrinae</taxon>
        <taxon>Ranatra</taxon>
    </lineage>
</organism>
<dbReference type="PANTHER" id="PTHR13246:SF1">
    <property type="entry name" value="CYTOSOLIC ENDO-BETA-N-ACETYLGLUCOSAMINIDASE"/>
    <property type="match status" value="1"/>
</dbReference>
<proteinExistence type="predicted"/>
<dbReference type="EMBL" id="JBFDAA010000007">
    <property type="protein sequence ID" value="KAL1130623.1"/>
    <property type="molecule type" value="Genomic_DNA"/>
</dbReference>
<dbReference type="Gene3D" id="2.60.120.260">
    <property type="entry name" value="Galactose-binding domain-like"/>
    <property type="match status" value="1"/>
</dbReference>
<comment type="caution">
    <text evidence="2">The sequence shown here is derived from an EMBL/GenBank/DDBJ whole genome shotgun (WGS) entry which is preliminary data.</text>
</comment>